<evidence type="ECO:0000259" key="5">
    <source>
        <dbReference type="Pfam" id="PF13802"/>
    </source>
</evidence>
<dbReference type="Gene3D" id="2.60.40.1760">
    <property type="entry name" value="glycosyl hydrolase (family 31)"/>
    <property type="match status" value="1"/>
</dbReference>
<dbReference type="InterPro" id="IPR000322">
    <property type="entry name" value="Glyco_hydro_31_TIM"/>
</dbReference>
<dbReference type="PANTHER" id="PTHR43863:SF2">
    <property type="entry name" value="MALTASE-GLUCOAMYLASE"/>
    <property type="match status" value="1"/>
</dbReference>
<dbReference type="InterPro" id="IPR025887">
    <property type="entry name" value="Glyco_hydro_31_N_dom"/>
</dbReference>
<accession>A0ABQ1K3Q4</accession>
<keyword evidence="2" id="KW-0378">Hydrolase</keyword>
<dbReference type="EMBL" id="BMJE01000008">
    <property type="protein sequence ID" value="GGB85737.1"/>
    <property type="molecule type" value="Genomic_DNA"/>
</dbReference>
<dbReference type="InterPro" id="IPR017853">
    <property type="entry name" value="GH"/>
</dbReference>
<organism evidence="8 9">
    <name type="scientific">Flavobacterium suaedae</name>
    <dbReference type="NCBI Taxonomy" id="1767027"/>
    <lineage>
        <taxon>Bacteria</taxon>
        <taxon>Pseudomonadati</taxon>
        <taxon>Bacteroidota</taxon>
        <taxon>Flavobacteriia</taxon>
        <taxon>Flavobacteriales</taxon>
        <taxon>Flavobacteriaceae</taxon>
        <taxon>Flavobacterium</taxon>
    </lineage>
</organism>
<dbReference type="Pfam" id="PF01055">
    <property type="entry name" value="Glyco_hydro_31_2nd"/>
    <property type="match status" value="1"/>
</dbReference>
<evidence type="ECO:0000259" key="7">
    <source>
        <dbReference type="Pfam" id="PF21365"/>
    </source>
</evidence>
<comment type="caution">
    <text evidence="8">The sequence shown here is derived from an EMBL/GenBank/DDBJ whole genome shotgun (WGS) entry which is preliminary data.</text>
</comment>
<dbReference type="RefSeq" id="WP_188621871.1">
    <property type="nucleotide sequence ID" value="NZ_BMJE01000008.1"/>
</dbReference>
<evidence type="ECO:0000259" key="4">
    <source>
        <dbReference type="Pfam" id="PF01055"/>
    </source>
</evidence>
<dbReference type="CDD" id="cd14752">
    <property type="entry name" value="GH31_N"/>
    <property type="match status" value="1"/>
</dbReference>
<dbReference type="InterPro" id="IPR011013">
    <property type="entry name" value="Gal_mutarotase_sf_dom"/>
</dbReference>
<dbReference type="InterPro" id="IPR051816">
    <property type="entry name" value="Glycosyl_Hydrolase_31"/>
</dbReference>
<dbReference type="InterPro" id="IPR013780">
    <property type="entry name" value="Glyco_hydro_b"/>
</dbReference>
<dbReference type="Pfam" id="PF17137">
    <property type="entry name" value="DUF5110"/>
    <property type="match status" value="1"/>
</dbReference>
<dbReference type="Pfam" id="PF13802">
    <property type="entry name" value="Gal_mutarotas_2"/>
    <property type="match status" value="1"/>
</dbReference>
<dbReference type="SUPFAM" id="SSF74650">
    <property type="entry name" value="Galactose mutarotase-like"/>
    <property type="match status" value="1"/>
</dbReference>
<feature type="domain" description="Glycosyl hydrolase family 31 C-terminal" evidence="7">
    <location>
        <begin position="574"/>
        <end position="657"/>
    </location>
</feature>
<dbReference type="SUPFAM" id="SSF51011">
    <property type="entry name" value="Glycosyl hydrolase domain"/>
    <property type="match status" value="1"/>
</dbReference>
<comment type="similarity">
    <text evidence="1 2">Belongs to the glycosyl hydrolase 31 family.</text>
</comment>
<dbReference type="InterPro" id="IPR048395">
    <property type="entry name" value="Glyco_hydro_31_C"/>
</dbReference>
<proteinExistence type="inferred from homology"/>
<dbReference type="InterPro" id="IPR033403">
    <property type="entry name" value="DUF5110"/>
</dbReference>
<reference evidence="9" key="1">
    <citation type="journal article" date="2019" name="Int. J. Syst. Evol. Microbiol.">
        <title>The Global Catalogue of Microorganisms (GCM) 10K type strain sequencing project: providing services to taxonomists for standard genome sequencing and annotation.</title>
        <authorList>
            <consortium name="The Broad Institute Genomics Platform"/>
            <consortium name="The Broad Institute Genome Sequencing Center for Infectious Disease"/>
            <person name="Wu L."/>
            <person name="Ma J."/>
        </authorList>
    </citation>
    <scope>NUCLEOTIDE SEQUENCE [LARGE SCALE GENOMIC DNA]</scope>
    <source>
        <strain evidence="9">CGMCC 1.15461</strain>
    </source>
</reference>
<feature type="signal peptide" evidence="3">
    <location>
        <begin position="1"/>
        <end position="20"/>
    </location>
</feature>
<keyword evidence="9" id="KW-1185">Reference proteome</keyword>
<keyword evidence="3" id="KW-0732">Signal</keyword>
<feature type="domain" description="Glycoside hydrolase family 31 TIM barrel" evidence="4">
    <location>
        <begin position="246"/>
        <end position="566"/>
    </location>
</feature>
<evidence type="ECO:0000256" key="2">
    <source>
        <dbReference type="RuleBase" id="RU361185"/>
    </source>
</evidence>
<dbReference type="PANTHER" id="PTHR43863">
    <property type="entry name" value="HYDROLASE, PUTATIVE (AFU_ORTHOLOGUE AFUA_1G03140)-RELATED"/>
    <property type="match status" value="1"/>
</dbReference>
<gene>
    <name evidence="8" type="ORF">GCM10007424_27280</name>
</gene>
<dbReference type="Gene3D" id="2.60.40.1180">
    <property type="entry name" value="Golgi alpha-mannosidase II"/>
    <property type="match status" value="2"/>
</dbReference>
<feature type="domain" description="DUF5110" evidence="6">
    <location>
        <begin position="677"/>
        <end position="733"/>
    </location>
</feature>
<name>A0ABQ1K3Q4_9FLAO</name>
<protein>
    <submittedName>
        <fullName evidence="8">Alpha-glucosidase</fullName>
    </submittedName>
</protein>
<dbReference type="Pfam" id="PF21365">
    <property type="entry name" value="Glyco_hydro_31_3rd"/>
    <property type="match status" value="1"/>
</dbReference>
<evidence type="ECO:0000256" key="3">
    <source>
        <dbReference type="SAM" id="SignalP"/>
    </source>
</evidence>
<evidence type="ECO:0000256" key="1">
    <source>
        <dbReference type="ARBA" id="ARBA00007806"/>
    </source>
</evidence>
<feature type="chain" id="PRO_5045157818" evidence="3">
    <location>
        <begin position="21"/>
        <end position="773"/>
    </location>
</feature>
<feature type="domain" description="Glycoside hydrolase family 31 N-terminal" evidence="5">
    <location>
        <begin position="46"/>
        <end position="203"/>
    </location>
</feature>
<dbReference type="Proteomes" id="UP000615760">
    <property type="component" value="Unassembled WGS sequence"/>
</dbReference>
<dbReference type="Gene3D" id="3.20.20.80">
    <property type="entry name" value="Glycosidases"/>
    <property type="match status" value="1"/>
</dbReference>
<keyword evidence="2" id="KW-0326">Glycosidase</keyword>
<evidence type="ECO:0000313" key="8">
    <source>
        <dbReference type="EMBL" id="GGB85737.1"/>
    </source>
</evidence>
<evidence type="ECO:0000313" key="9">
    <source>
        <dbReference type="Proteomes" id="UP000615760"/>
    </source>
</evidence>
<sequence length="773" mass="89607">MKHIAYIAFLFLTAVVSAQNADRQIQSTQYFEDRLELVMTDGFYIIKPYSDNIIETSFIPKGEEYNPQSHAVVMQPEKVKLKFKDKKDKITFATKGVEVVIEKSPFRISYYYGDKLLLSEKEGYVKKDSTEVLQFNLSTEEALYGGGARALGMNRRGNRLQLYNRAHYGYGDRSELLNFTMPLVLSSKIYAVHFDNAPIGWLDLDSKKDNTLEYETISGRKTYQVVAADNWYKLMESYTQLTGRQPMPPRWTLGNFASRFGYHSEKQVREVVQKFREEKIPLDAIVLDLYWFGKEIKGTMGNLEFYKDSFPTPEKMIADLKEQDVKTVLITEPFILTTSNRWQEAVDNNVLATNENGKPYTYEFYFGTTGIVDLWKPDARKWFWNIYKNYINMGVAGWWGDLGEPEVHPSYVQHAGGLSADEVHNIYGNEWAKLVAEGYKKDFPKQRPFILMRAGYSGTQRYGMIPWSGDVDRSWEGLQSQPEIAMQMGMQGVSYMHSDLGGFAGYNDDDELYARWLQYGVFQPVFRPHAQDTLASEPIYRSPKAKALAKKAIELRYRMLPYNYTMAFKNNYRGYPLMRPLFFEEPNNKQLFTVADEYLWGDDILVAPILQKGIKQRKVYFPKGSNWFYDNKMYEGGSTVMVDTKEDFIPFFFRGGSFVPYVADDIQSTERYAAAKLEVEYYYDPDVKESWGILYEDDGKTANAYEKGMYQIFHFKSKVKKNKVIITIDSEVGYGYSKKDREVMFSVITNGVDYKKSVVIKARETAKIEFELQ</sequence>
<dbReference type="SUPFAM" id="SSF51445">
    <property type="entry name" value="(Trans)glycosidases"/>
    <property type="match status" value="1"/>
</dbReference>
<evidence type="ECO:0000259" key="6">
    <source>
        <dbReference type="Pfam" id="PF17137"/>
    </source>
</evidence>